<dbReference type="InterPro" id="IPR050173">
    <property type="entry name" value="ABC_transporter_C-like"/>
</dbReference>
<dbReference type="OMA" id="AWTSCVR"/>
<dbReference type="GO" id="GO:0005524">
    <property type="term" value="F:ATP binding"/>
    <property type="evidence" value="ECO:0007669"/>
    <property type="project" value="UniProtKB-KW"/>
</dbReference>
<dbReference type="Pfam" id="PF00664">
    <property type="entry name" value="ABC_membrane"/>
    <property type="match status" value="2"/>
</dbReference>
<dbReference type="PROSITE" id="PS50929">
    <property type="entry name" value="ABC_TM1F"/>
    <property type="match status" value="2"/>
</dbReference>
<dbReference type="CDD" id="cd18604">
    <property type="entry name" value="ABC_6TM_VMR1_D2_like"/>
    <property type="match status" value="1"/>
</dbReference>
<dbReference type="KEGG" id="cthr:CTHT_0059550"/>
<dbReference type="InterPro" id="IPR027417">
    <property type="entry name" value="P-loop_NTPase"/>
</dbReference>
<evidence type="ECO:0000256" key="4">
    <source>
        <dbReference type="ARBA" id="ARBA00022692"/>
    </source>
</evidence>
<feature type="transmembrane region" description="Helical" evidence="11">
    <location>
        <begin position="284"/>
        <end position="305"/>
    </location>
</feature>
<dbReference type="GO" id="GO:0005737">
    <property type="term" value="C:cytoplasm"/>
    <property type="evidence" value="ECO:0007669"/>
    <property type="project" value="UniProtKB-ARBA"/>
</dbReference>
<evidence type="ECO:0000256" key="5">
    <source>
        <dbReference type="ARBA" id="ARBA00022737"/>
    </source>
</evidence>
<feature type="transmembrane region" description="Helical" evidence="11">
    <location>
        <begin position="181"/>
        <end position="200"/>
    </location>
</feature>
<evidence type="ECO:0000256" key="6">
    <source>
        <dbReference type="ARBA" id="ARBA00022741"/>
    </source>
</evidence>
<dbReference type="PANTHER" id="PTHR24223">
    <property type="entry name" value="ATP-BINDING CASSETTE SUB-FAMILY C"/>
    <property type="match status" value="1"/>
</dbReference>
<dbReference type="PROSITE" id="PS50893">
    <property type="entry name" value="ABC_TRANSPORTER_2"/>
    <property type="match status" value="2"/>
</dbReference>
<feature type="transmembrane region" description="Helical" evidence="11">
    <location>
        <begin position="140"/>
        <end position="161"/>
    </location>
</feature>
<dbReference type="eggNOG" id="KOG0054">
    <property type="taxonomic scope" value="Eukaryota"/>
</dbReference>
<reference evidence="14 15" key="1">
    <citation type="journal article" date="2011" name="Cell">
        <title>Insight into structure and assembly of the nuclear pore complex by utilizing the genome of a eukaryotic thermophile.</title>
        <authorList>
            <person name="Amlacher S."/>
            <person name="Sarges P."/>
            <person name="Flemming D."/>
            <person name="van Noort V."/>
            <person name="Kunze R."/>
            <person name="Devos D.P."/>
            <person name="Arumugam M."/>
            <person name="Bork P."/>
            <person name="Hurt E."/>
        </authorList>
    </citation>
    <scope>NUCLEOTIDE SEQUENCE [LARGE SCALE GENOMIC DNA]</scope>
    <source>
        <strain evidence="15">DSM 1495 / CBS 144.50 / IMI 039719</strain>
    </source>
</reference>
<feature type="transmembrane region" description="Helical" evidence="11">
    <location>
        <begin position="109"/>
        <end position="128"/>
    </location>
</feature>
<feature type="transmembrane region" description="Helical" evidence="11">
    <location>
        <begin position="523"/>
        <end position="550"/>
    </location>
</feature>
<keyword evidence="7 14" id="KW-0067">ATP-binding</keyword>
<keyword evidence="8 11" id="KW-1133">Transmembrane helix</keyword>
<feature type="transmembrane region" description="Helical" evidence="11">
    <location>
        <begin position="1090"/>
        <end position="1118"/>
    </location>
</feature>
<evidence type="ECO:0000256" key="3">
    <source>
        <dbReference type="ARBA" id="ARBA00022448"/>
    </source>
</evidence>
<feature type="region of interest" description="Disordered" evidence="10">
    <location>
        <begin position="378"/>
        <end position="399"/>
    </location>
</feature>
<feature type="transmembrane region" description="Helical" evidence="11">
    <location>
        <begin position="443"/>
        <end position="463"/>
    </location>
</feature>
<feature type="transmembrane region" description="Helical" evidence="11">
    <location>
        <begin position="1007"/>
        <end position="1033"/>
    </location>
</feature>
<dbReference type="PROSITE" id="PS00211">
    <property type="entry name" value="ABC_TRANSPORTER_1"/>
    <property type="match status" value="1"/>
</dbReference>
<feature type="transmembrane region" description="Helical" evidence="11">
    <location>
        <begin position="925"/>
        <end position="947"/>
    </location>
</feature>
<evidence type="ECO:0000313" key="14">
    <source>
        <dbReference type="EMBL" id="EGS17942.1"/>
    </source>
</evidence>
<dbReference type="STRING" id="759272.G0SES6"/>
<dbReference type="CDD" id="cd03244">
    <property type="entry name" value="ABCC_MRP_domain2"/>
    <property type="match status" value="1"/>
</dbReference>
<feature type="region of interest" description="Disordered" evidence="10">
    <location>
        <begin position="1579"/>
        <end position="1600"/>
    </location>
</feature>
<dbReference type="CDD" id="cd03250">
    <property type="entry name" value="ABCC_MRP_domain1"/>
    <property type="match status" value="1"/>
</dbReference>
<dbReference type="SUPFAM" id="SSF52540">
    <property type="entry name" value="P-loop containing nucleoside triphosphate hydrolases"/>
    <property type="match status" value="2"/>
</dbReference>
<proteinExistence type="inferred from homology"/>
<dbReference type="OrthoDB" id="6500128at2759"/>
<feature type="transmembrane region" description="Helical" evidence="11">
    <location>
        <begin position="416"/>
        <end position="437"/>
    </location>
</feature>
<dbReference type="PANTHER" id="PTHR24223:SF456">
    <property type="entry name" value="MULTIDRUG RESISTANCE-ASSOCIATED PROTEIN LETHAL(2)03659"/>
    <property type="match status" value="1"/>
</dbReference>
<keyword evidence="3" id="KW-0813">Transport</keyword>
<keyword evidence="9 11" id="KW-0472">Membrane</keyword>
<evidence type="ECO:0000256" key="7">
    <source>
        <dbReference type="ARBA" id="ARBA00022840"/>
    </source>
</evidence>
<feature type="domain" description="ABC transporter" evidence="12">
    <location>
        <begin position="626"/>
        <end position="870"/>
    </location>
</feature>
<dbReference type="FunFam" id="1.20.1560.10:FF:000013">
    <property type="entry name" value="ABC transporter C family member 2"/>
    <property type="match status" value="1"/>
</dbReference>
<accession>G0SES6</accession>
<keyword evidence="15" id="KW-1185">Reference proteome</keyword>
<dbReference type="GO" id="GO:0016020">
    <property type="term" value="C:membrane"/>
    <property type="evidence" value="ECO:0007669"/>
    <property type="project" value="UniProtKB-SubCell"/>
</dbReference>
<feature type="transmembrane region" description="Helical" evidence="11">
    <location>
        <begin position="13"/>
        <end position="34"/>
    </location>
</feature>
<dbReference type="InterPro" id="IPR036640">
    <property type="entry name" value="ABC1_TM_sf"/>
</dbReference>
<feature type="domain" description="ABC transmembrane type-1" evidence="13">
    <location>
        <begin position="971"/>
        <end position="1245"/>
    </location>
</feature>
<dbReference type="GeneID" id="18259993"/>
<comment type="subcellular location">
    <subcellularLocation>
        <location evidence="1">Membrane</location>
        <topology evidence="1">Multi-pass membrane protein</topology>
    </subcellularLocation>
</comment>
<evidence type="ECO:0000256" key="10">
    <source>
        <dbReference type="SAM" id="MobiDB-lite"/>
    </source>
</evidence>
<feature type="domain" description="ABC transmembrane type-1" evidence="13">
    <location>
        <begin position="289"/>
        <end position="587"/>
    </location>
</feature>
<dbReference type="Pfam" id="PF00005">
    <property type="entry name" value="ABC_tran"/>
    <property type="match status" value="3"/>
</dbReference>
<name>G0SES6_CHATD</name>
<feature type="transmembrane region" description="Helical" evidence="11">
    <location>
        <begin position="325"/>
        <end position="346"/>
    </location>
</feature>
<dbReference type="EMBL" id="GL988046">
    <property type="protein sequence ID" value="EGS17942.1"/>
    <property type="molecule type" value="Genomic_DNA"/>
</dbReference>
<sequence>MLPMLGPKLNYDIIGALAISTVAFLSGPAVKYAWQSHRRRLEGYTEVDEDGNLYKDDDGIATEDSIRAYSDTRPRVAVLLGVILGLGTSVAANVVRLVENGSSNVVPGVTDWAETLCWVFLCLQYACLPKKHHHNTKFRITLVGSVSAILTAACVALRHGYEALERLTDPAAAPRSRVLALLYLGQFLLAIATLTAFSSFQLRPDVYHNMGLVDQQYTLSLLSRLSFTWNRGIFGIAEERDMTIDDIPNLDYSTRSENVKSRFLENRTEEPLWRQLIRMYAAEIVLQWVLTLVISFLSLLPQLLLYGFLADLERGHKGTSSDPSLFIMVFGLLFCQVLQVGFNNWLKWVTASRLEIPLESLLQSMVFSKALNQYETATPGLNHSNDKYQQETKKESDSKQSIINHMRLDSERVTMFCSYNTNLPLAVFKFIFAGGFAVHLMGWLPMLCGFSAAVIMVPISTSVSRKLAQLNRELMTSRDGKAHLLTEALQGMRQIRYAALEHTWEKKIMESRSEELRQFWKSALWQCLTTLLMNLGPVFLASAAFGMYVWQNGTHIRPSVIFTSLGLFDQLEEAVSLLPTLQVSMLEAWTSIERLEKYFRQPDKDVIIEPANVIELENATVSWPTIKDDNARTPSRGHHPEARSVLRNATLRFPLGGLSVITGKTGSGKSLLLAALLGEVNLLDGIIRMPVPQQQTDDASRDAWIVPGRTAFVSQIPWIESGSVRDNILFGLRFVEGRYRKVLAACDLEKDLAVLAHGDDAQVGPKGVTLSGGQRWRIALARALYSEASILVLDDVLSAVDAHVGQLIVDRALTGELARGRTIILATHHAELVLPHARYVVRLKGGEVEAAEELSPLSDVSEVAGTAGPACLDQDGPSAAQAGYALSGPTDGLSSRLDQQFLVQNQARPEEEKRETGRVKWKVYMAYYGASGGILPWLLAVFLVVFSHGMTVARNWSLKELSRHSTENIPFALFTTQTTASLGFWYPKQVVTDTDDDDGINGVVFWLLVYIGIELGSSVVELLRVVAFYYIGFGASKALFQRMTHAILRAPLHWIDTVPAGRVINRFTSDIFTLDKQLAPYLSNAIKASLFLLVIIAASVTVSVYIIIFGSILLLLYIRLAHEFILVARQVKRINSVSHSPIYDQFSSVLSGLSTIRAFGRTNDYMSRMYQLIDNGAKATWALELSNRWMTFRMGVVGALFVSIVATAVSLREVNAAMAGFSLAFALRYTNALTSLLQAMTAVELGFNACERVLEYAEIEAEPEGGEDPPAAWPAEGRIEVKELTVRYAKNLPPVLNGLNFTVGAGERVGIVGRTGAGKSTLAAVLFRLLENVEGTILIDGIDVSKLKLSQLRSRLAIIPQDPFLFSGTLRSNLDIEDVLEDRELFEALKRVHLIEEQFLMPSIPMLIVTPSASSSRSASTLSTLGSRHPSSSSIRSSNPGPNELRSEPRPNPIPPVLPRSNVPLPVADPSNPFSNLSLPINAGGLNLSQGQRQLVCLARAMLRRPKIIVLDEATSAVDRATDTIIQESLRETFAATGCTVLVIAHRLSTVADFDRVMVLDGGRVKEIGAPRELLIRGMRKDKENGSRRQNRDSKKNEGGLEDGVAGAFWELVKKSAEKEKLIEMILGEEKDGIMRRFLSDNKGKQREE</sequence>
<dbReference type="SUPFAM" id="SSF90123">
    <property type="entry name" value="ABC transporter transmembrane region"/>
    <property type="match status" value="2"/>
</dbReference>
<organism evidence="15">
    <name type="scientific">Chaetomium thermophilum (strain DSM 1495 / CBS 144.50 / IMI 039719)</name>
    <name type="common">Thermochaetoides thermophila</name>
    <dbReference type="NCBI Taxonomy" id="759272"/>
    <lineage>
        <taxon>Eukaryota</taxon>
        <taxon>Fungi</taxon>
        <taxon>Dikarya</taxon>
        <taxon>Ascomycota</taxon>
        <taxon>Pezizomycotina</taxon>
        <taxon>Sordariomycetes</taxon>
        <taxon>Sordariomycetidae</taxon>
        <taxon>Sordariales</taxon>
        <taxon>Chaetomiaceae</taxon>
        <taxon>Thermochaetoides</taxon>
    </lineage>
</organism>
<dbReference type="SMART" id="SM00382">
    <property type="entry name" value="AAA"/>
    <property type="match status" value="2"/>
</dbReference>
<evidence type="ECO:0000256" key="1">
    <source>
        <dbReference type="ARBA" id="ARBA00004141"/>
    </source>
</evidence>
<feature type="transmembrane region" description="Helical" evidence="11">
    <location>
        <begin position="76"/>
        <end position="97"/>
    </location>
</feature>
<dbReference type="InterPro" id="IPR003439">
    <property type="entry name" value="ABC_transporter-like_ATP-bd"/>
</dbReference>
<dbReference type="CDD" id="cd18596">
    <property type="entry name" value="ABC_6TM_VMR1_D1_like"/>
    <property type="match status" value="1"/>
</dbReference>
<evidence type="ECO:0000256" key="9">
    <source>
        <dbReference type="ARBA" id="ARBA00023136"/>
    </source>
</evidence>
<feature type="compositionally biased region" description="Basic and acidic residues" evidence="10">
    <location>
        <begin position="1579"/>
        <end position="1599"/>
    </location>
</feature>
<evidence type="ECO:0000313" key="15">
    <source>
        <dbReference type="Proteomes" id="UP000008066"/>
    </source>
</evidence>
<feature type="region of interest" description="Disordered" evidence="10">
    <location>
        <begin position="1419"/>
        <end position="1465"/>
    </location>
</feature>
<dbReference type="RefSeq" id="XP_006696273.1">
    <property type="nucleotide sequence ID" value="XM_006696210.1"/>
</dbReference>
<dbReference type="InterPro" id="IPR017871">
    <property type="entry name" value="ABC_transporter-like_CS"/>
</dbReference>
<dbReference type="GO" id="GO:0140359">
    <property type="term" value="F:ABC-type transporter activity"/>
    <property type="evidence" value="ECO:0007669"/>
    <property type="project" value="InterPro"/>
</dbReference>
<feature type="compositionally biased region" description="Low complexity" evidence="10">
    <location>
        <begin position="1419"/>
        <end position="1443"/>
    </location>
</feature>
<evidence type="ECO:0000256" key="8">
    <source>
        <dbReference type="ARBA" id="ARBA00022989"/>
    </source>
</evidence>
<keyword evidence="6" id="KW-0547">Nucleotide-binding</keyword>
<evidence type="ECO:0000259" key="12">
    <source>
        <dbReference type="PROSITE" id="PS50893"/>
    </source>
</evidence>
<keyword evidence="5" id="KW-0677">Repeat</keyword>
<evidence type="ECO:0000259" key="13">
    <source>
        <dbReference type="PROSITE" id="PS50929"/>
    </source>
</evidence>
<dbReference type="HOGENOM" id="CLU_000604_27_6_1"/>
<evidence type="ECO:0000256" key="11">
    <source>
        <dbReference type="SAM" id="Phobius"/>
    </source>
</evidence>
<dbReference type="GO" id="GO:0016887">
    <property type="term" value="F:ATP hydrolysis activity"/>
    <property type="evidence" value="ECO:0007669"/>
    <property type="project" value="InterPro"/>
</dbReference>
<evidence type="ECO:0000256" key="2">
    <source>
        <dbReference type="ARBA" id="ARBA00009726"/>
    </source>
</evidence>
<dbReference type="Gene3D" id="1.20.1560.10">
    <property type="entry name" value="ABC transporter type 1, transmembrane domain"/>
    <property type="match status" value="2"/>
</dbReference>
<dbReference type="Gene3D" id="3.40.50.300">
    <property type="entry name" value="P-loop containing nucleotide triphosphate hydrolases"/>
    <property type="match status" value="2"/>
</dbReference>
<comment type="similarity">
    <text evidence="2">Belongs to the ABC transporter superfamily. ABCC family. Conjugate transporter (TC 3.A.1.208) subfamily.</text>
</comment>
<feature type="transmembrane region" description="Helical" evidence="11">
    <location>
        <begin position="1190"/>
        <end position="1211"/>
    </location>
</feature>
<dbReference type="InterPro" id="IPR011527">
    <property type="entry name" value="ABC1_TM_dom"/>
</dbReference>
<dbReference type="InterPro" id="IPR003593">
    <property type="entry name" value="AAA+_ATPase"/>
</dbReference>
<protein>
    <submittedName>
        <fullName evidence="14">Putative ATP-binding cassette (ABC) transporter protein</fullName>
    </submittedName>
</protein>
<feature type="domain" description="ABC transporter" evidence="12">
    <location>
        <begin position="1279"/>
        <end position="1587"/>
    </location>
</feature>
<feature type="compositionally biased region" description="Basic and acidic residues" evidence="10">
    <location>
        <begin position="384"/>
        <end position="398"/>
    </location>
</feature>
<keyword evidence="4 11" id="KW-0812">Transmembrane</keyword>
<gene>
    <name evidence="14" type="ORF">CTHT_0059550</name>
</gene>
<dbReference type="Proteomes" id="UP000008066">
    <property type="component" value="Unassembled WGS sequence"/>
</dbReference>